<dbReference type="InterPro" id="IPR043148">
    <property type="entry name" value="TagF_C"/>
</dbReference>
<dbReference type="Pfam" id="PF04464">
    <property type="entry name" value="Glyphos_transf"/>
    <property type="match status" value="1"/>
</dbReference>
<protein>
    <recommendedName>
        <fullName evidence="3">CDP-glycerol:poly(Glycerophosphate) glycerophosphotransferase</fullName>
    </recommendedName>
</protein>
<evidence type="ECO:0008006" key="3">
    <source>
        <dbReference type="Google" id="ProtNLM"/>
    </source>
</evidence>
<accession>A0A0G2AWF0</accession>
<dbReference type="SUPFAM" id="SSF53756">
    <property type="entry name" value="UDP-Glycosyltransferase/glycogen phosphorylase"/>
    <property type="match status" value="1"/>
</dbReference>
<proteinExistence type="predicted"/>
<dbReference type="GO" id="GO:0016020">
    <property type="term" value="C:membrane"/>
    <property type="evidence" value="ECO:0007669"/>
    <property type="project" value="InterPro"/>
</dbReference>
<dbReference type="Proteomes" id="UP000034789">
    <property type="component" value="Unassembled WGS sequence"/>
</dbReference>
<evidence type="ECO:0000313" key="2">
    <source>
        <dbReference type="Proteomes" id="UP000034789"/>
    </source>
</evidence>
<evidence type="ECO:0000313" key="1">
    <source>
        <dbReference type="EMBL" id="KKW45837.1"/>
    </source>
</evidence>
<reference evidence="1 2" key="1">
    <citation type="journal article" date="2015" name="Nature">
        <title>rRNA introns, odd ribosomes, and small enigmatic genomes across a large radiation of phyla.</title>
        <authorList>
            <person name="Brown C.T."/>
            <person name="Hug L.A."/>
            <person name="Thomas B.C."/>
            <person name="Sharon I."/>
            <person name="Castelle C.J."/>
            <person name="Singh A."/>
            <person name="Wilkins M.J."/>
            <person name="Williams K.H."/>
            <person name="Banfield J.F."/>
        </authorList>
    </citation>
    <scope>NUCLEOTIDE SEQUENCE [LARGE SCALE GENOMIC DNA]</scope>
</reference>
<name>A0A0G2AWF0_9BACT</name>
<dbReference type="GO" id="GO:0047355">
    <property type="term" value="F:CDP-glycerol glycerophosphotransferase activity"/>
    <property type="evidence" value="ECO:0007669"/>
    <property type="project" value="InterPro"/>
</dbReference>
<dbReference type="AlphaFoldDB" id="A0A0G2AWF0"/>
<organism evidence="1 2">
    <name type="scientific">Candidatus Kaiserbacteria bacterium GW2011_GWA2_58_9</name>
    <dbReference type="NCBI Taxonomy" id="1618672"/>
    <lineage>
        <taxon>Bacteria</taxon>
        <taxon>Candidatus Kaiseribacteriota</taxon>
    </lineage>
</organism>
<gene>
    <name evidence="1" type="ORF">UY98_C0037G0008</name>
</gene>
<dbReference type="EMBL" id="LCSD01000037">
    <property type="protein sequence ID" value="KKW45837.1"/>
    <property type="molecule type" value="Genomic_DNA"/>
</dbReference>
<dbReference type="Gene3D" id="3.40.50.12580">
    <property type="match status" value="1"/>
</dbReference>
<sequence length="400" mass="47723">MQRSYKIGYFVTNNIQHIPPVIALYPYIGGVVFTDNRWVYKHLVTKYAELNIPVVYKTMRRQLQREILRQRIRVMLYPSYHTLYFGKAVQIFHGGLSDKTYVESLLILLYDLVLFPGEKTRDKVARSDYLKRIPEWKIVGYPKFDPLINGSLYAAPLFQNTRKTILYAPTWLSQKRPYVSKVVSFSSYGESSLELWALDIIRELSRRFNVCIKYHSRIYREPGDIYDQVDALIKELDVSEYVKVARDDNILPYMARANLMISDMSTACYEWFHFDRPIVFANPSPEHYKRSDDISSNTYAWQAGDVINAKEDILKFVRKNLARDEYREIRNRIFRYAVFQPDGRATERQARAITDFYERYEHVPYVWLMITTFAVHKWRRLIIVVRNRYYRLLKKEKIGR</sequence>
<dbReference type="InterPro" id="IPR007554">
    <property type="entry name" value="Glycerophosphate_synth"/>
</dbReference>
<comment type="caution">
    <text evidence="1">The sequence shown here is derived from an EMBL/GenBank/DDBJ whole genome shotgun (WGS) entry which is preliminary data.</text>
</comment>